<comment type="caution">
    <text evidence="2">The sequence shown here is derived from an EMBL/GenBank/DDBJ whole genome shotgun (WGS) entry which is preliminary data.</text>
</comment>
<dbReference type="GeneID" id="85458158"/>
<keyword evidence="1" id="KW-0472">Membrane</keyword>
<dbReference type="Proteomes" id="UP001224890">
    <property type="component" value="Unassembled WGS sequence"/>
</dbReference>
<evidence type="ECO:0000313" key="2">
    <source>
        <dbReference type="EMBL" id="KAK1699907.1"/>
    </source>
</evidence>
<organism evidence="2 3">
    <name type="scientific">Colletotrichum godetiae</name>
    <dbReference type="NCBI Taxonomy" id="1209918"/>
    <lineage>
        <taxon>Eukaryota</taxon>
        <taxon>Fungi</taxon>
        <taxon>Dikarya</taxon>
        <taxon>Ascomycota</taxon>
        <taxon>Pezizomycotina</taxon>
        <taxon>Sordariomycetes</taxon>
        <taxon>Hypocreomycetidae</taxon>
        <taxon>Glomerellales</taxon>
        <taxon>Glomerellaceae</taxon>
        <taxon>Colletotrichum</taxon>
        <taxon>Colletotrichum acutatum species complex</taxon>
    </lineage>
</organism>
<evidence type="ECO:0000256" key="1">
    <source>
        <dbReference type="SAM" id="Phobius"/>
    </source>
</evidence>
<keyword evidence="1" id="KW-0812">Transmembrane</keyword>
<feature type="transmembrane region" description="Helical" evidence="1">
    <location>
        <begin position="6"/>
        <end position="26"/>
    </location>
</feature>
<name>A0AAJ0B1E7_9PEZI</name>
<keyword evidence="3" id="KW-1185">Reference proteome</keyword>
<proteinExistence type="predicted"/>
<protein>
    <submittedName>
        <fullName evidence="2">Uncharacterized protein</fullName>
    </submittedName>
</protein>
<dbReference type="EMBL" id="JAHMHR010000003">
    <property type="protein sequence ID" value="KAK1699907.1"/>
    <property type="molecule type" value="Genomic_DNA"/>
</dbReference>
<keyword evidence="1" id="KW-1133">Transmembrane helix</keyword>
<evidence type="ECO:0000313" key="3">
    <source>
        <dbReference type="Proteomes" id="UP001224890"/>
    </source>
</evidence>
<accession>A0AAJ0B1E7</accession>
<reference evidence="2" key="1">
    <citation type="submission" date="2021-06" db="EMBL/GenBank/DDBJ databases">
        <title>Comparative genomics, transcriptomics and evolutionary studies reveal genomic signatures of adaptation to plant cell wall in hemibiotrophic fungi.</title>
        <authorList>
            <consortium name="DOE Joint Genome Institute"/>
            <person name="Baroncelli R."/>
            <person name="Diaz J.F."/>
            <person name="Benocci T."/>
            <person name="Peng M."/>
            <person name="Battaglia E."/>
            <person name="Haridas S."/>
            <person name="Andreopoulos W."/>
            <person name="Labutti K."/>
            <person name="Pangilinan J."/>
            <person name="Floch G.L."/>
            <person name="Makela M.R."/>
            <person name="Henrissat B."/>
            <person name="Grigoriev I.V."/>
            <person name="Crouch J.A."/>
            <person name="De Vries R.P."/>
            <person name="Sukno S.A."/>
            <person name="Thon M.R."/>
        </authorList>
    </citation>
    <scope>NUCLEOTIDE SEQUENCE</scope>
    <source>
        <strain evidence="2">CBS 193.32</strain>
    </source>
</reference>
<dbReference type="RefSeq" id="XP_060435664.1">
    <property type="nucleotide sequence ID" value="XM_060573632.1"/>
</dbReference>
<feature type="transmembrane region" description="Helical" evidence="1">
    <location>
        <begin position="38"/>
        <end position="59"/>
    </location>
</feature>
<dbReference type="AlphaFoldDB" id="A0AAJ0B1E7"/>
<gene>
    <name evidence="2" type="ORF">BDP55DRAFT_645288</name>
</gene>
<sequence>MSCVCVPSLLCPSLFPTLSSFMIYVLGVSTSSSCRHDFVFHALLIIFLWLSCCSSETTLPSLTVRFVVDTKCHVKKGTTRKVPRISVTGTRRLVLFVNQS</sequence>